<dbReference type="Proteomes" id="UP000694891">
    <property type="component" value="Unplaced"/>
</dbReference>
<dbReference type="RefSeq" id="XP_008304576.1">
    <property type="nucleotide sequence ID" value="XM_008306354.1"/>
</dbReference>
<dbReference type="AlphaFoldDB" id="A0A9Y4NVZ0"/>
<proteinExistence type="predicted"/>
<protein>
    <submittedName>
        <fullName evidence="2">Vascular endothelial growth factor receptor 1 isoform X2</fullName>
    </submittedName>
</protein>
<organism evidence="1 2">
    <name type="scientific">Stegastes partitus</name>
    <name type="common">bicolor damselfish</name>
    <dbReference type="NCBI Taxonomy" id="144197"/>
    <lineage>
        <taxon>Eukaryota</taxon>
        <taxon>Metazoa</taxon>
        <taxon>Chordata</taxon>
        <taxon>Craniata</taxon>
        <taxon>Vertebrata</taxon>
        <taxon>Euteleostomi</taxon>
        <taxon>Actinopterygii</taxon>
        <taxon>Neopterygii</taxon>
        <taxon>Teleostei</taxon>
        <taxon>Neoteleostei</taxon>
        <taxon>Acanthomorphata</taxon>
        <taxon>Ovalentaria</taxon>
        <taxon>Pomacentridae</taxon>
        <taxon>Stegastes</taxon>
    </lineage>
</organism>
<dbReference type="GeneID" id="103376013"/>
<evidence type="ECO:0000313" key="1">
    <source>
        <dbReference type="Proteomes" id="UP000694891"/>
    </source>
</evidence>
<reference evidence="2" key="1">
    <citation type="submission" date="2025-08" db="UniProtKB">
        <authorList>
            <consortium name="RefSeq"/>
        </authorList>
    </citation>
    <scope>IDENTIFICATION</scope>
</reference>
<gene>
    <name evidence="2" type="primary">LOC103376013</name>
</gene>
<keyword evidence="2" id="KW-0675">Receptor</keyword>
<name>A0A9Y4NVZ0_9TELE</name>
<accession>A0A9Y4NVZ0</accession>
<keyword evidence="1" id="KW-1185">Reference proteome</keyword>
<evidence type="ECO:0000313" key="2">
    <source>
        <dbReference type="RefSeq" id="XP_008304576.1"/>
    </source>
</evidence>
<sequence length="173" mass="19324">MLACWETNPSDRPTFTNLVETLGDLLQARVQQDGKDYIPLGSFVTGDTGRCEAFKENPLAVTNLSYMRGLATLETFEELPCEEADGPDDEQSDSGMVLPSEELKHMLRNSSSMNEKLSRFFNFKCRDNQVPFLCNDISGLHDNEPSILPCDWESDEGGSPPPDYNSAFLYPSL</sequence>